<keyword evidence="3 4" id="KW-0539">Nucleus</keyword>
<evidence type="ECO:0000313" key="6">
    <source>
        <dbReference type="EMBL" id="CAI2368275.1"/>
    </source>
</evidence>
<dbReference type="GO" id="GO:0003677">
    <property type="term" value="F:DNA binding"/>
    <property type="evidence" value="ECO:0007669"/>
    <property type="project" value="UniProtKB-UniRule"/>
</dbReference>
<feature type="DNA-binding region" description="Homeobox" evidence="4">
    <location>
        <begin position="41"/>
        <end position="76"/>
    </location>
</feature>
<dbReference type="SMART" id="SM00389">
    <property type="entry name" value="HOX"/>
    <property type="match status" value="1"/>
</dbReference>
<organism evidence="6 7">
    <name type="scientific">Euplotes crassus</name>
    <dbReference type="NCBI Taxonomy" id="5936"/>
    <lineage>
        <taxon>Eukaryota</taxon>
        <taxon>Sar</taxon>
        <taxon>Alveolata</taxon>
        <taxon>Ciliophora</taxon>
        <taxon>Intramacronucleata</taxon>
        <taxon>Spirotrichea</taxon>
        <taxon>Hypotrichia</taxon>
        <taxon>Euplotida</taxon>
        <taxon>Euplotidae</taxon>
        <taxon>Moneuplotes</taxon>
    </lineage>
</organism>
<dbReference type="SUPFAM" id="SSF46689">
    <property type="entry name" value="Homeodomain-like"/>
    <property type="match status" value="1"/>
</dbReference>
<reference evidence="6" key="1">
    <citation type="submission" date="2023-07" db="EMBL/GenBank/DDBJ databases">
        <authorList>
            <consortium name="AG Swart"/>
            <person name="Singh M."/>
            <person name="Singh A."/>
            <person name="Seah K."/>
            <person name="Emmerich C."/>
        </authorList>
    </citation>
    <scope>NUCLEOTIDE SEQUENCE</scope>
    <source>
        <strain evidence="6">DP1</strain>
    </source>
</reference>
<proteinExistence type="predicted"/>
<sequence>MNNFTQNLSKKQGNRTGIKNIGKWKKSILLNWIREHRDSPYPTEDEKYQLAEATQLTVKQISNWFTNARKRNSSEMDSSKLIKRRKRVLASMPCQPNFQKFTKVNPEIKIPHMENMTHWEASTQQFAMSVDKFCFCSIDEDLNKLRHQFQSTFREEQTNHCIDLFWLLQQ</sequence>
<comment type="caution">
    <text evidence="6">The sequence shown here is derived from an EMBL/GenBank/DDBJ whole genome shotgun (WGS) entry which is preliminary data.</text>
</comment>
<dbReference type="PANTHER" id="PTHR11850">
    <property type="entry name" value="HOMEOBOX PROTEIN TRANSCRIPTION FACTORS"/>
    <property type="match status" value="1"/>
</dbReference>
<evidence type="ECO:0000256" key="4">
    <source>
        <dbReference type="PROSITE-ProRule" id="PRU00108"/>
    </source>
</evidence>
<keyword evidence="2 4" id="KW-0371">Homeobox</keyword>
<keyword evidence="1 4" id="KW-0238">DNA-binding</keyword>
<dbReference type="AlphaFoldDB" id="A0AAD1XBK9"/>
<name>A0AAD1XBK9_EUPCR</name>
<evidence type="ECO:0000256" key="1">
    <source>
        <dbReference type="ARBA" id="ARBA00023125"/>
    </source>
</evidence>
<evidence type="ECO:0000256" key="2">
    <source>
        <dbReference type="ARBA" id="ARBA00023155"/>
    </source>
</evidence>
<dbReference type="InterPro" id="IPR008422">
    <property type="entry name" value="KN_HD"/>
</dbReference>
<dbReference type="PROSITE" id="PS50071">
    <property type="entry name" value="HOMEOBOX_2"/>
    <property type="match status" value="1"/>
</dbReference>
<dbReference type="CDD" id="cd00086">
    <property type="entry name" value="homeodomain"/>
    <property type="match status" value="1"/>
</dbReference>
<evidence type="ECO:0000313" key="7">
    <source>
        <dbReference type="Proteomes" id="UP001295684"/>
    </source>
</evidence>
<gene>
    <name evidence="6" type="ORF">ECRASSUSDP1_LOCUS9566</name>
</gene>
<comment type="subcellular location">
    <subcellularLocation>
        <location evidence="4">Nucleus</location>
    </subcellularLocation>
</comment>
<dbReference type="Proteomes" id="UP001295684">
    <property type="component" value="Unassembled WGS sequence"/>
</dbReference>
<dbReference type="Gene3D" id="1.10.10.60">
    <property type="entry name" value="Homeodomain-like"/>
    <property type="match status" value="1"/>
</dbReference>
<protein>
    <recommendedName>
        <fullName evidence="5">Homeobox domain-containing protein</fullName>
    </recommendedName>
</protein>
<dbReference type="GO" id="GO:0006355">
    <property type="term" value="P:regulation of DNA-templated transcription"/>
    <property type="evidence" value="ECO:0007669"/>
    <property type="project" value="InterPro"/>
</dbReference>
<keyword evidence="7" id="KW-1185">Reference proteome</keyword>
<accession>A0AAD1XBK9</accession>
<evidence type="ECO:0000256" key="3">
    <source>
        <dbReference type="ARBA" id="ARBA00023242"/>
    </source>
</evidence>
<feature type="domain" description="Homeobox" evidence="5">
    <location>
        <begin position="39"/>
        <end position="75"/>
    </location>
</feature>
<dbReference type="EMBL" id="CAMPGE010009409">
    <property type="protein sequence ID" value="CAI2368275.1"/>
    <property type="molecule type" value="Genomic_DNA"/>
</dbReference>
<dbReference type="InterPro" id="IPR009057">
    <property type="entry name" value="Homeodomain-like_sf"/>
</dbReference>
<dbReference type="Pfam" id="PF05920">
    <property type="entry name" value="Homeobox_KN"/>
    <property type="match status" value="1"/>
</dbReference>
<dbReference type="InterPro" id="IPR001356">
    <property type="entry name" value="HD"/>
</dbReference>
<dbReference type="InterPro" id="IPR050224">
    <property type="entry name" value="TALE_homeobox"/>
</dbReference>
<dbReference type="GO" id="GO:0005634">
    <property type="term" value="C:nucleus"/>
    <property type="evidence" value="ECO:0007669"/>
    <property type="project" value="UniProtKB-SubCell"/>
</dbReference>
<evidence type="ECO:0000259" key="5">
    <source>
        <dbReference type="PROSITE" id="PS50071"/>
    </source>
</evidence>